<evidence type="ECO:0000256" key="17">
    <source>
        <dbReference type="RuleBase" id="RU000625"/>
    </source>
</evidence>
<evidence type="ECO:0000256" key="2">
    <source>
        <dbReference type="ARBA" id="ARBA00004514"/>
    </source>
</evidence>
<dbReference type="PRINTS" id="PR00188">
    <property type="entry name" value="PLANTGLOBIN"/>
</dbReference>
<evidence type="ECO:0000256" key="7">
    <source>
        <dbReference type="ARBA" id="ARBA00022490"/>
    </source>
</evidence>
<keyword evidence="5" id="KW-0813">Transport</keyword>
<keyword evidence="11 17" id="KW-0479">Metal-binding</keyword>
<reference evidence="19 20" key="1">
    <citation type="journal article" date="2022" name="Nat. Genet.">
        <title>Improved pea reference genome and pan-genome highlight genomic features and evolutionary characteristics.</title>
        <authorList>
            <person name="Yang T."/>
            <person name="Liu R."/>
            <person name="Luo Y."/>
            <person name="Hu S."/>
            <person name="Wang D."/>
            <person name="Wang C."/>
            <person name="Pandey M.K."/>
            <person name="Ge S."/>
            <person name="Xu Q."/>
            <person name="Li N."/>
            <person name="Li G."/>
            <person name="Huang Y."/>
            <person name="Saxena R.K."/>
            <person name="Ji Y."/>
            <person name="Li M."/>
            <person name="Yan X."/>
            <person name="He Y."/>
            <person name="Liu Y."/>
            <person name="Wang X."/>
            <person name="Xiang C."/>
            <person name="Varshney R.K."/>
            <person name="Ding H."/>
            <person name="Gao S."/>
            <person name="Zong X."/>
        </authorList>
    </citation>
    <scope>NUCLEOTIDE SEQUENCE [LARGE SCALE GENOMIC DNA]</scope>
    <source>
        <strain evidence="19 20">cv. Zhongwan 6</strain>
    </source>
</reference>
<keyword evidence="15" id="KW-0539">Nucleus</keyword>
<evidence type="ECO:0000256" key="1">
    <source>
        <dbReference type="ARBA" id="ARBA00004123"/>
    </source>
</evidence>
<dbReference type="InterPro" id="IPR019824">
    <property type="entry name" value="Leghaemoglobin_Fe_BS"/>
</dbReference>
<keyword evidence="14" id="KW-0535">Nitrogen fixation</keyword>
<evidence type="ECO:0000256" key="11">
    <source>
        <dbReference type="ARBA" id="ARBA00022723"/>
    </source>
</evidence>
<dbReference type="Proteomes" id="UP001058974">
    <property type="component" value="Chromosome 2"/>
</dbReference>
<dbReference type="GO" id="GO:0009737">
    <property type="term" value="P:response to abscisic acid"/>
    <property type="evidence" value="ECO:0007669"/>
    <property type="project" value="UniProtKB-ARBA"/>
</dbReference>
<evidence type="ECO:0000256" key="15">
    <source>
        <dbReference type="ARBA" id="ARBA00023242"/>
    </source>
</evidence>
<comment type="similarity">
    <text evidence="3 17">Belongs to the plant globin family.</text>
</comment>
<keyword evidence="12 17" id="KW-0408">Iron</keyword>
<evidence type="ECO:0000256" key="10">
    <source>
        <dbReference type="ARBA" id="ARBA00022621"/>
    </source>
</evidence>
<evidence type="ECO:0000256" key="13">
    <source>
        <dbReference type="ARBA" id="ARBA00023074"/>
    </source>
</evidence>
<evidence type="ECO:0000256" key="9">
    <source>
        <dbReference type="ARBA" id="ARBA00022617"/>
    </source>
</evidence>
<organism evidence="19 20">
    <name type="scientific">Pisum sativum</name>
    <name type="common">Garden pea</name>
    <name type="synonym">Lathyrus oleraceus</name>
    <dbReference type="NCBI Taxonomy" id="3888"/>
    <lineage>
        <taxon>Eukaryota</taxon>
        <taxon>Viridiplantae</taxon>
        <taxon>Streptophyta</taxon>
        <taxon>Embryophyta</taxon>
        <taxon>Tracheophyta</taxon>
        <taxon>Spermatophyta</taxon>
        <taxon>Magnoliopsida</taxon>
        <taxon>eudicotyledons</taxon>
        <taxon>Gunneridae</taxon>
        <taxon>Pentapetalae</taxon>
        <taxon>rosids</taxon>
        <taxon>fabids</taxon>
        <taxon>Fabales</taxon>
        <taxon>Fabaceae</taxon>
        <taxon>Papilionoideae</taxon>
        <taxon>50 kb inversion clade</taxon>
        <taxon>NPAAA clade</taxon>
        <taxon>Hologalegina</taxon>
        <taxon>IRL clade</taxon>
        <taxon>Fabeae</taxon>
        <taxon>Lathyrus</taxon>
    </lineage>
</organism>
<keyword evidence="7" id="KW-0963">Cytoplasm</keyword>
<dbReference type="SUPFAM" id="SSF46458">
    <property type="entry name" value="Globin-like"/>
    <property type="match status" value="1"/>
</dbReference>
<evidence type="ECO:0000256" key="4">
    <source>
        <dbReference type="ARBA" id="ARBA00011245"/>
    </source>
</evidence>
<comment type="subunit">
    <text evidence="4">Monomer.</text>
</comment>
<dbReference type="AlphaFoldDB" id="A0A9D4Y9P9"/>
<accession>A0A9D4Y9P9</accession>
<evidence type="ECO:0000256" key="3">
    <source>
        <dbReference type="ARBA" id="ARBA00007609"/>
    </source>
</evidence>
<dbReference type="PROSITE" id="PS00208">
    <property type="entry name" value="PLANT_GLOBIN"/>
    <property type="match status" value="1"/>
</dbReference>
<dbReference type="Gramene" id="Psat7g013000.1">
    <property type="protein sequence ID" value="Psat7g013000.1.cds"/>
    <property type="gene ID" value="Psat7g013000"/>
</dbReference>
<keyword evidence="8" id="KW-0597">Phosphoprotein</keyword>
<dbReference type="EMBL" id="JAMSHJ010000002">
    <property type="protein sequence ID" value="KAI5434358.1"/>
    <property type="molecule type" value="Genomic_DNA"/>
</dbReference>
<keyword evidence="6" id="KW-0536">Nodulation</keyword>
<evidence type="ECO:0000256" key="6">
    <source>
        <dbReference type="ARBA" id="ARBA00022458"/>
    </source>
</evidence>
<proteinExistence type="inferred from homology"/>
<dbReference type="GO" id="GO:0046872">
    <property type="term" value="F:metal ion binding"/>
    <property type="evidence" value="ECO:0007669"/>
    <property type="project" value="UniProtKB-KW"/>
</dbReference>
<dbReference type="InterPro" id="IPR000971">
    <property type="entry name" value="Globin"/>
</dbReference>
<keyword evidence="13" id="KW-0944">Nitration</keyword>
<evidence type="ECO:0000259" key="18">
    <source>
        <dbReference type="PROSITE" id="PS01033"/>
    </source>
</evidence>
<evidence type="ECO:0000313" key="20">
    <source>
        <dbReference type="Proteomes" id="UP001058974"/>
    </source>
</evidence>
<name>A0A9D4Y9P9_PEA</name>
<dbReference type="GO" id="GO:0005344">
    <property type="term" value="F:oxygen carrier activity"/>
    <property type="evidence" value="ECO:0007669"/>
    <property type="project" value="UniProtKB-KW"/>
</dbReference>
<keyword evidence="10" id="KW-0561">Oxygen transport</keyword>
<dbReference type="GO" id="GO:0020037">
    <property type="term" value="F:heme binding"/>
    <property type="evidence" value="ECO:0007669"/>
    <property type="project" value="InterPro"/>
</dbReference>
<evidence type="ECO:0000313" key="19">
    <source>
        <dbReference type="EMBL" id="KAI5434358.1"/>
    </source>
</evidence>
<keyword evidence="9 17" id="KW-0349">Heme</keyword>
<comment type="subcellular location">
    <subcellularLocation>
        <location evidence="2">Cytoplasm</location>
        <location evidence="2">Cytosol</location>
    </subcellularLocation>
    <subcellularLocation>
        <location evidence="1">Nucleus</location>
    </subcellularLocation>
</comment>
<keyword evidence="20" id="KW-1185">Reference proteome</keyword>
<dbReference type="PROSITE" id="PS01033">
    <property type="entry name" value="GLOBIN"/>
    <property type="match status" value="1"/>
</dbReference>
<evidence type="ECO:0000256" key="8">
    <source>
        <dbReference type="ARBA" id="ARBA00022553"/>
    </source>
</evidence>
<dbReference type="Pfam" id="PF00042">
    <property type="entry name" value="Globin"/>
    <property type="match status" value="1"/>
</dbReference>
<feature type="domain" description="Globin" evidence="18">
    <location>
        <begin position="24"/>
        <end position="168"/>
    </location>
</feature>
<evidence type="ECO:0000256" key="5">
    <source>
        <dbReference type="ARBA" id="ARBA00022448"/>
    </source>
</evidence>
<evidence type="ECO:0000256" key="16">
    <source>
        <dbReference type="ARBA" id="ARBA00045825"/>
    </source>
</evidence>
<dbReference type="GO" id="GO:0019825">
    <property type="term" value="F:oxygen binding"/>
    <property type="evidence" value="ECO:0007669"/>
    <property type="project" value="InterPro"/>
</dbReference>
<dbReference type="Gramene" id="Psat02G0127400-T1">
    <property type="protein sequence ID" value="KAI5434358.1"/>
    <property type="gene ID" value="KIW84_021274"/>
</dbReference>
<sequence length="168" mass="18623">MYCYYTNNPKKKKTKKSKKKRNMGFTDKQEALVNSSWELFKQNPGYSVLFYNIILKKAPATKGMFSFLKDSAGVVDSPKLQAHAEKVFGMVHDSAVQLRVSGEVVLGDATLGAIHIQKGVVDSHFVVVKEALLETIKEASGEKWSEELSTAWEVAYEGLASAIKKAMS</sequence>
<dbReference type="Gene3D" id="1.10.490.10">
    <property type="entry name" value="Globins"/>
    <property type="match status" value="1"/>
</dbReference>
<dbReference type="GO" id="GO:0005829">
    <property type="term" value="C:cytosol"/>
    <property type="evidence" value="ECO:0007669"/>
    <property type="project" value="UniProtKB-SubCell"/>
</dbReference>
<evidence type="ECO:0000256" key="12">
    <source>
        <dbReference type="ARBA" id="ARBA00023004"/>
    </source>
</evidence>
<dbReference type="PANTHER" id="PTHR22924">
    <property type="entry name" value="LEGHEMOGLOBIN-RELATED"/>
    <property type="match status" value="1"/>
</dbReference>
<dbReference type="InterPro" id="IPR001032">
    <property type="entry name" value="Leghaemoglobin-like"/>
</dbReference>
<dbReference type="GO" id="GO:0005634">
    <property type="term" value="C:nucleus"/>
    <property type="evidence" value="ECO:0007669"/>
    <property type="project" value="UniProtKB-SubCell"/>
</dbReference>
<evidence type="ECO:0000256" key="14">
    <source>
        <dbReference type="ARBA" id="ARBA00023231"/>
    </source>
</evidence>
<dbReference type="PANTHER" id="PTHR22924:SF92">
    <property type="entry name" value="NON-SYMBIOTIC HEMOGLOBIN 2"/>
    <property type="match status" value="1"/>
</dbReference>
<protein>
    <recommendedName>
        <fullName evidence="18">Globin domain-containing protein</fullName>
    </recommendedName>
</protein>
<comment type="function">
    <text evidence="16">Leghemoglobin that reversibly binds oxygen O(2) through a pentacoordinated heme iron. In root nodules, facilitates the diffusion of oxygen to the bacteroids while preventing the bacterial nitrogenase from being inactivated by buffering dioxygen, nitric oxide and carbon monoxide, and promoting the formation of reactive oxygen species (ROS, e.g. H(2)O(2)). This role is essential for symbiotic nitrogen fixation (SNF).</text>
</comment>
<dbReference type="InterPro" id="IPR012292">
    <property type="entry name" value="Globin/Proto"/>
</dbReference>
<dbReference type="GO" id="GO:0009877">
    <property type="term" value="P:nodulation"/>
    <property type="evidence" value="ECO:0007669"/>
    <property type="project" value="UniProtKB-KW"/>
</dbReference>
<comment type="caution">
    <text evidence="19">The sequence shown here is derived from an EMBL/GenBank/DDBJ whole genome shotgun (WGS) entry which is preliminary data.</text>
</comment>
<dbReference type="InterPro" id="IPR009050">
    <property type="entry name" value="Globin-like_sf"/>
</dbReference>
<gene>
    <name evidence="19" type="ORF">KIW84_021274</name>
</gene>